<dbReference type="PANTHER" id="PTHR31672">
    <property type="entry name" value="BNACNNG10540D PROTEIN"/>
    <property type="match status" value="1"/>
</dbReference>
<dbReference type="InterPro" id="IPR017451">
    <property type="entry name" value="F-box-assoc_interact_dom"/>
</dbReference>
<dbReference type="NCBIfam" id="TIGR01640">
    <property type="entry name" value="F_box_assoc_1"/>
    <property type="match status" value="1"/>
</dbReference>
<dbReference type="InterPro" id="IPR050796">
    <property type="entry name" value="SCF_F-box_component"/>
</dbReference>
<reference evidence="2 3" key="1">
    <citation type="submission" date="2022-01" db="EMBL/GenBank/DDBJ databases">
        <authorList>
            <person name="Xiong W."/>
            <person name="Schranz E."/>
        </authorList>
    </citation>
    <scope>NUCLEOTIDE SEQUENCE [LARGE SCALE GENOMIC DNA]</scope>
</reference>
<dbReference type="CDD" id="cd22157">
    <property type="entry name" value="F-box_AtFBW1-like"/>
    <property type="match status" value="1"/>
</dbReference>
<evidence type="ECO:0000313" key="2">
    <source>
        <dbReference type="EMBL" id="CAH1449536.1"/>
    </source>
</evidence>
<name>A0AAU9PH76_9ASTR</name>
<protein>
    <recommendedName>
        <fullName evidence="1">F-box domain-containing protein</fullName>
    </recommendedName>
</protein>
<gene>
    <name evidence="2" type="ORF">LVIROSA_LOCUS35014</name>
</gene>
<dbReference type="SMART" id="SM00256">
    <property type="entry name" value="FBOX"/>
    <property type="match status" value="1"/>
</dbReference>
<feature type="domain" description="F-box" evidence="1">
    <location>
        <begin position="1"/>
        <end position="45"/>
    </location>
</feature>
<proteinExistence type="predicted"/>
<dbReference type="InterPro" id="IPR036047">
    <property type="entry name" value="F-box-like_dom_sf"/>
</dbReference>
<dbReference type="Pfam" id="PF07734">
    <property type="entry name" value="FBA_1"/>
    <property type="match status" value="1"/>
</dbReference>
<dbReference type="PROSITE" id="PS50181">
    <property type="entry name" value="FBOX"/>
    <property type="match status" value="1"/>
</dbReference>
<keyword evidence="3" id="KW-1185">Reference proteome</keyword>
<dbReference type="PANTHER" id="PTHR31672:SF10">
    <property type="entry name" value="F-BOX DOMAIN-CONTAINING PROTEIN"/>
    <property type="match status" value="1"/>
</dbReference>
<dbReference type="Gene3D" id="1.20.1280.50">
    <property type="match status" value="1"/>
</dbReference>
<accession>A0AAU9PH76</accession>
<dbReference type="AlphaFoldDB" id="A0AAU9PH76"/>
<dbReference type="InterPro" id="IPR006527">
    <property type="entry name" value="F-box-assoc_dom_typ1"/>
</dbReference>
<dbReference type="Proteomes" id="UP001157418">
    <property type="component" value="Unassembled WGS sequence"/>
</dbReference>
<dbReference type="InterPro" id="IPR001810">
    <property type="entry name" value="F-box_dom"/>
</dbReference>
<sequence length="375" mass="43894">MSDHIPFHIQQEILKRLPVKSLIEFRSVSKAWKSLIDSSDFITAHSLLHAQPQHLLLRHRDWHHPLKKIYVSLLNEATFPQLRIVQTCPRSIRRFDFPKIIGSSHGLLCVHDSYSEVVVWNPSIRKSIAIQLPSMTYDRFLFFLCFGVCPVTLDPKIIKITQFGQWCEKKRKISKYWKVIVYTFSSGEWRKLSYNKERRKSVLHKHTGPQVIIDRFIYWSALYPPRPQYRNLIMSFDLTNESFEVIDLPHNLACHPHNQLSISKLGESLVILESSKNSDNKLVFVVWKMEHNVQRSFTKLFTIEAQHESIAKVLGFRESGQPIMEVKDDVSKKSKLVVYEPNSKNFSDLEISGVSDEFYVNSYEETLLLFDRSMI</sequence>
<dbReference type="Pfam" id="PF00646">
    <property type="entry name" value="F-box"/>
    <property type="match status" value="1"/>
</dbReference>
<dbReference type="EMBL" id="CAKMRJ010005634">
    <property type="protein sequence ID" value="CAH1449536.1"/>
    <property type="molecule type" value="Genomic_DNA"/>
</dbReference>
<dbReference type="SUPFAM" id="SSF81383">
    <property type="entry name" value="F-box domain"/>
    <property type="match status" value="1"/>
</dbReference>
<comment type="caution">
    <text evidence="2">The sequence shown here is derived from an EMBL/GenBank/DDBJ whole genome shotgun (WGS) entry which is preliminary data.</text>
</comment>
<evidence type="ECO:0000313" key="3">
    <source>
        <dbReference type="Proteomes" id="UP001157418"/>
    </source>
</evidence>
<evidence type="ECO:0000259" key="1">
    <source>
        <dbReference type="PROSITE" id="PS50181"/>
    </source>
</evidence>
<organism evidence="2 3">
    <name type="scientific">Lactuca virosa</name>
    <dbReference type="NCBI Taxonomy" id="75947"/>
    <lineage>
        <taxon>Eukaryota</taxon>
        <taxon>Viridiplantae</taxon>
        <taxon>Streptophyta</taxon>
        <taxon>Embryophyta</taxon>
        <taxon>Tracheophyta</taxon>
        <taxon>Spermatophyta</taxon>
        <taxon>Magnoliopsida</taxon>
        <taxon>eudicotyledons</taxon>
        <taxon>Gunneridae</taxon>
        <taxon>Pentapetalae</taxon>
        <taxon>asterids</taxon>
        <taxon>campanulids</taxon>
        <taxon>Asterales</taxon>
        <taxon>Asteraceae</taxon>
        <taxon>Cichorioideae</taxon>
        <taxon>Cichorieae</taxon>
        <taxon>Lactucinae</taxon>
        <taxon>Lactuca</taxon>
    </lineage>
</organism>